<dbReference type="PROSITE" id="PS00455">
    <property type="entry name" value="AMP_BINDING"/>
    <property type="match status" value="1"/>
</dbReference>
<sequence>MTDFPDTHAAADPDRPAYIMAETDTVVTYRHLVDASRAVAALLWSRGLRHGDCVVLLMENHVDFPKIAWAAQRIGLRYVTISTRLLPEEVAYILADSGARALFTSARHADVAAAASARVPAVRERFDVDADRPGFENVSAAVASVPDGVRPDEREGVDLLYSSGTTGRPKGVVAELPLAPLGTPPGVAGLLHSRWGIGRDSVYLSPAPLYHAAPLRFTMTVHRFGGTVIVMERFDAEAALAAIERYRVTHTQMVPTMFIRMLKLPDEQRLRYDLSTLRTVIHAAAPCPPDTKRAMIDWLGPIVHEFYSCTENALFTALDSHEWLAHPGSVGRAILGTPHILDDGGRELPPGEPGTIWSEGGLMFEYLNDPAKTAASRNERGWTTVGDIGYLDEDGYLYLADRRADLILSGGVNVYPREAEDALVVHPKVADAAVFGIPHDELGEVAHAVVVPAPGVAPDAALAGELLAYLRERLAGYKCPRAIDFEPELPRAATGKLYKRVLRERYAQRAAVAPS</sequence>
<dbReference type="AlphaFoldDB" id="Q5YTV1"/>
<dbReference type="RefSeq" id="WP_011210075.1">
    <property type="nucleotide sequence ID" value="NC_006361.1"/>
</dbReference>
<dbReference type="PANTHER" id="PTHR24096:SF323">
    <property type="entry name" value="BLR3536 PROTEIN"/>
    <property type="match status" value="1"/>
</dbReference>
<dbReference type="Proteomes" id="UP000006820">
    <property type="component" value="Chromosome"/>
</dbReference>
<organism evidence="3 4">
    <name type="scientific">Nocardia farcinica (strain IFM 10152)</name>
    <dbReference type="NCBI Taxonomy" id="247156"/>
    <lineage>
        <taxon>Bacteria</taxon>
        <taxon>Bacillati</taxon>
        <taxon>Actinomycetota</taxon>
        <taxon>Actinomycetes</taxon>
        <taxon>Mycobacteriales</taxon>
        <taxon>Nocardiaceae</taxon>
        <taxon>Nocardia</taxon>
    </lineage>
</organism>
<dbReference type="PANTHER" id="PTHR24096">
    <property type="entry name" value="LONG-CHAIN-FATTY-ACID--COA LIGASE"/>
    <property type="match status" value="1"/>
</dbReference>
<dbReference type="Gene3D" id="3.30.300.30">
    <property type="match status" value="1"/>
</dbReference>
<dbReference type="OrthoDB" id="9803968at2"/>
<dbReference type="STRING" id="247156.NFA_35420"/>
<name>Q5YTV1_NOCFA</name>
<proteinExistence type="predicted"/>
<keyword evidence="4" id="KW-1185">Reference proteome</keyword>
<feature type="domain" description="AMP-binding enzyme C-terminal" evidence="2">
    <location>
        <begin position="418"/>
        <end position="496"/>
    </location>
</feature>
<dbReference type="Gene3D" id="3.40.50.12780">
    <property type="entry name" value="N-terminal domain of ligase-like"/>
    <property type="match status" value="1"/>
</dbReference>
<dbReference type="GO" id="GO:0016405">
    <property type="term" value="F:CoA-ligase activity"/>
    <property type="evidence" value="ECO:0007669"/>
    <property type="project" value="TreeGrafter"/>
</dbReference>
<dbReference type="eggNOG" id="COG0318">
    <property type="taxonomic scope" value="Bacteria"/>
</dbReference>
<dbReference type="Pfam" id="PF13193">
    <property type="entry name" value="AMP-binding_C"/>
    <property type="match status" value="1"/>
</dbReference>
<dbReference type="KEGG" id="nfa:NFA_35420"/>
<dbReference type="Pfam" id="PF00501">
    <property type="entry name" value="AMP-binding"/>
    <property type="match status" value="1"/>
</dbReference>
<dbReference type="GeneID" id="61134243"/>
<accession>Q5YTV1</accession>
<dbReference type="InterPro" id="IPR020845">
    <property type="entry name" value="AMP-binding_CS"/>
</dbReference>
<evidence type="ECO:0000259" key="2">
    <source>
        <dbReference type="Pfam" id="PF13193"/>
    </source>
</evidence>
<reference evidence="3 4" key="1">
    <citation type="journal article" date="2004" name="Proc. Natl. Acad. Sci. U.S.A.">
        <title>The complete genomic sequence of Nocardia farcinica IFM 10152.</title>
        <authorList>
            <person name="Ishikawa J."/>
            <person name="Yamashita A."/>
            <person name="Mikami Y."/>
            <person name="Hoshino Y."/>
            <person name="Kurita H."/>
            <person name="Hotta K."/>
            <person name="Shiba T."/>
            <person name="Hattori M."/>
        </authorList>
    </citation>
    <scope>NUCLEOTIDE SEQUENCE [LARGE SCALE GENOMIC DNA]</scope>
    <source>
        <strain evidence="3 4">IFM 10152</strain>
    </source>
</reference>
<evidence type="ECO:0000313" key="3">
    <source>
        <dbReference type="EMBL" id="BAD58390.1"/>
    </source>
</evidence>
<dbReference type="SUPFAM" id="SSF56801">
    <property type="entry name" value="Acetyl-CoA synthetase-like"/>
    <property type="match status" value="1"/>
</dbReference>
<dbReference type="InterPro" id="IPR042099">
    <property type="entry name" value="ANL_N_sf"/>
</dbReference>
<gene>
    <name evidence="3" type="ordered locus">NFA_35420</name>
</gene>
<dbReference type="InterPro" id="IPR000873">
    <property type="entry name" value="AMP-dep_synth/lig_dom"/>
</dbReference>
<dbReference type="HOGENOM" id="CLU_000022_59_0_11"/>
<dbReference type="EMBL" id="AP006618">
    <property type="protein sequence ID" value="BAD58390.1"/>
    <property type="molecule type" value="Genomic_DNA"/>
</dbReference>
<evidence type="ECO:0000259" key="1">
    <source>
        <dbReference type="Pfam" id="PF00501"/>
    </source>
</evidence>
<dbReference type="InterPro" id="IPR025110">
    <property type="entry name" value="AMP-bd_C"/>
</dbReference>
<evidence type="ECO:0000313" key="4">
    <source>
        <dbReference type="Proteomes" id="UP000006820"/>
    </source>
</evidence>
<feature type="domain" description="AMP-dependent synthetase/ligase" evidence="1">
    <location>
        <begin position="7"/>
        <end position="364"/>
    </location>
</feature>
<dbReference type="InterPro" id="IPR045851">
    <property type="entry name" value="AMP-bd_C_sf"/>
</dbReference>
<protein>
    <submittedName>
        <fullName evidence="3">Putative acyl-CoA synthetase</fullName>
    </submittedName>
</protein>